<evidence type="ECO:0000313" key="2">
    <source>
        <dbReference type="Proteomes" id="UP000033097"/>
    </source>
</evidence>
<dbReference type="AlphaFoldDB" id="A0A0E3RBN9"/>
<gene>
    <name evidence="1" type="ORF">MSMAS_0019</name>
</gene>
<dbReference type="EMBL" id="CP009512">
    <property type="protein sequence ID" value="AKB63215.1"/>
    <property type="molecule type" value="Genomic_DNA"/>
</dbReference>
<proteinExistence type="predicted"/>
<name>A0A0E3RBN9_METMZ</name>
<sequence length="72" mass="8082">MKGFFSGNFLANRQEIVSVHGGTWCTILFPASVHSIFLTVKDLFSKGPVIYPWKRAGNRKEPENTKIIAKSD</sequence>
<dbReference type="PATRIC" id="fig|213585.10.peg.25"/>
<reference evidence="1 2" key="1">
    <citation type="submission" date="2014-07" db="EMBL/GenBank/DDBJ databases">
        <title>Methanogenic archaea and the global carbon cycle.</title>
        <authorList>
            <person name="Henriksen J.R."/>
            <person name="Luke J."/>
            <person name="Reinhart S."/>
            <person name="Benedict M.N."/>
            <person name="Youngblut N.D."/>
            <person name="Metcalf M.E."/>
            <person name="Whitaker R.J."/>
            <person name="Metcalf W.W."/>
        </authorList>
    </citation>
    <scope>NUCLEOTIDE SEQUENCE [LARGE SCALE GENOMIC DNA]</scope>
    <source>
        <strain evidence="1 2">S-6</strain>
    </source>
</reference>
<dbReference type="Proteomes" id="UP000033097">
    <property type="component" value="Chromosome"/>
</dbReference>
<dbReference type="KEGG" id="mmj:MSMAS_0019"/>
<accession>A0A0E3RBN9</accession>
<dbReference type="HOGENOM" id="CLU_2712867_0_0_2"/>
<protein>
    <submittedName>
        <fullName evidence="1">Uncharacterized protein</fullName>
    </submittedName>
</protein>
<evidence type="ECO:0000313" key="1">
    <source>
        <dbReference type="EMBL" id="AKB63215.1"/>
    </source>
</evidence>
<organism evidence="1 2">
    <name type="scientific">Methanosarcina mazei S-6</name>
    <dbReference type="NCBI Taxonomy" id="213585"/>
    <lineage>
        <taxon>Archaea</taxon>
        <taxon>Methanobacteriati</taxon>
        <taxon>Methanobacteriota</taxon>
        <taxon>Stenosarchaea group</taxon>
        <taxon>Methanomicrobia</taxon>
        <taxon>Methanosarcinales</taxon>
        <taxon>Methanosarcinaceae</taxon>
        <taxon>Methanosarcina</taxon>
    </lineage>
</organism>